<dbReference type="SMART" id="SM00066">
    <property type="entry name" value="GAL4"/>
    <property type="match status" value="1"/>
</dbReference>
<dbReference type="Gene3D" id="4.10.240.10">
    <property type="entry name" value="Zn(2)-C6 fungal-type DNA-binding domain"/>
    <property type="match status" value="1"/>
</dbReference>
<accession>A0A9P9KP39</accession>
<evidence type="ECO:0000256" key="1">
    <source>
        <dbReference type="ARBA" id="ARBA00004123"/>
    </source>
</evidence>
<comment type="caution">
    <text evidence="6">The sequence shown here is derived from an EMBL/GenBank/DDBJ whole genome shotgun (WGS) entry which is preliminary data.</text>
</comment>
<evidence type="ECO:0000313" key="7">
    <source>
        <dbReference type="Proteomes" id="UP000736672"/>
    </source>
</evidence>
<dbReference type="Pfam" id="PF04082">
    <property type="entry name" value="Fungal_trans"/>
    <property type="match status" value="1"/>
</dbReference>
<dbReference type="GO" id="GO:0008270">
    <property type="term" value="F:zinc ion binding"/>
    <property type="evidence" value="ECO:0007669"/>
    <property type="project" value="InterPro"/>
</dbReference>
<feature type="region of interest" description="Disordered" evidence="4">
    <location>
        <begin position="389"/>
        <end position="411"/>
    </location>
</feature>
<comment type="subcellular location">
    <subcellularLocation>
        <location evidence="1">Nucleus</location>
    </subcellularLocation>
</comment>
<protein>
    <recommendedName>
        <fullName evidence="5">Zn(2)-C6 fungal-type domain-containing protein</fullName>
    </recommendedName>
</protein>
<dbReference type="GO" id="GO:0005634">
    <property type="term" value="C:nucleus"/>
    <property type="evidence" value="ECO:0007669"/>
    <property type="project" value="UniProtKB-SubCell"/>
</dbReference>
<dbReference type="Proteomes" id="UP000736672">
    <property type="component" value="Unassembled WGS sequence"/>
</dbReference>
<dbReference type="SMART" id="SM00906">
    <property type="entry name" value="Fungal_trans"/>
    <property type="match status" value="1"/>
</dbReference>
<feature type="domain" description="Zn(2)-C6 fungal-type" evidence="5">
    <location>
        <begin position="9"/>
        <end position="38"/>
    </location>
</feature>
<gene>
    <name evidence="6" type="ORF">B0J15DRAFT_487890</name>
</gene>
<sequence>MQPARGILSCSSCRQRKLKCNRDEPCSNCVTRNVSCVYPPWPRGRAPVAQRCDAVQVNQQLDARVRQLEQLLRNIVSQMPDKRRATNSQTSGDFASSEDTLPSGTSPQHLASGSSPSGELEVKPGRMVSSNTEMIYVSGSHWTAICTEVEKIREHLDRGDAAAQADDQDQSQSHGPMLLEGVGQISNIETIMAEIPPKDVVDRLVSRYFNSTEPSTIVFHAPTFEKEYKQFWLDPKGASLQWVAILFGVMEMGVFLYMRVQDDLPGDLGNPKDLMELFHRRSTECLLLSKYSTAPGIYSLEALLFNIQGEFIRRRDAHLGVWILAGVAIRLAMRMGYHRDPDKHSRITPFQGEMRRRTWALVLQLDILTSCQLGLPCLIQEHQCDTRPPSNLLDDDFGPDSAQLPPPRPETQMTPVLYTITKVKLSSIFRTIFNQVSLGRTEAYDEIMALDQRLYSAQRAMPPKFQMANPEDSITVAPYVLIRRYNMELLFQKSRCMLHRHHMAKAYQDPAYNYSRTSCVEAAMALLTHQANISKEIQVGGRLYRDRWFVSSLERHDFSLASMIICLELSSRSSEHSNPLGPEDQRGFLKFSREAMVEALESSRRFWEALKVGSNEARQAFDMLSVMLDKVSTNPSVQENPQLPTPLDINDALQAQISNSALLQQQPNTSGQTNSFDVNMPEIGAMLNCPDIDNWELWEALVQSPHRMEELQYHDP</sequence>
<dbReference type="PROSITE" id="PS50048">
    <property type="entry name" value="ZN2_CY6_FUNGAL_2"/>
    <property type="match status" value="1"/>
</dbReference>
<dbReference type="GO" id="GO:0000981">
    <property type="term" value="F:DNA-binding transcription factor activity, RNA polymerase II-specific"/>
    <property type="evidence" value="ECO:0007669"/>
    <property type="project" value="InterPro"/>
</dbReference>
<keyword evidence="2" id="KW-0479">Metal-binding</keyword>
<keyword evidence="3" id="KW-0539">Nucleus</keyword>
<evidence type="ECO:0000256" key="4">
    <source>
        <dbReference type="SAM" id="MobiDB-lite"/>
    </source>
</evidence>
<proteinExistence type="predicted"/>
<reference evidence="6" key="1">
    <citation type="journal article" date="2021" name="Nat. Commun.">
        <title>Genetic determinants of endophytism in the Arabidopsis root mycobiome.</title>
        <authorList>
            <person name="Mesny F."/>
            <person name="Miyauchi S."/>
            <person name="Thiergart T."/>
            <person name="Pickel B."/>
            <person name="Atanasova L."/>
            <person name="Karlsson M."/>
            <person name="Huettel B."/>
            <person name="Barry K.W."/>
            <person name="Haridas S."/>
            <person name="Chen C."/>
            <person name="Bauer D."/>
            <person name="Andreopoulos W."/>
            <person name="Pangilinan J."/>
            <person name="LaButti K."/>
            <person name="Riley R."/>
            <person name="Lipzen A."/>
            <person name="Clum A."/>
            <person name="Drula E."/>
            <person name="Henrissat B."/>
            <person name="Kohler A."/>
            <person name="Grigoriev I.V."/>
            <person name="Martin F.M."/>
            <person name="Hacquard S."/>
        </authorList>
    </citation>
    <scope>NUCLEOTIDE SEQUENCE</scope>
    <source>
        <strain evidence="6">FSSC 5 MPI-SDFR-AT-0091</strain>
    </source>
</reference>
<evidence type="ECO:0000313" key="6">
    <source>
        <dbReference type="EMBL" id="KAH7266111.1"/>
    </source>
</evidence>
<dbReference type="GO" id="GO:0006351">
    <property type="term" value="P:DNA-templated transcription"/>
    <property type="evidence" value="ECO:0007669"/>
    <property type="project" value="InterPro"/>
</dbReference>
<dbReference type="InterPro" id="IPR036864">
    <property type="entry name" value="Zn2-C6_fun-type_DNA-bd_sf"/>
</dbReference>
<dbReference type="PANTHER" id="PTHR31001:SF49">
    <property type="entry name" value="ZN(II)2CYS6 TRANSCRIPTION FACTOR (EUROFUNG)"/>
    <property type="match status" value="1"/>
</dbReference>
<dbReference type="PROSITE" id="PS00463">
    <property type="entry name" value="ZN2_CY6_FUNGAL_1"/>
    <property type="match status" value="1"/>
</dbReference>
<dbReference type="PANTHER" id="PTHR31001">
    <property type="entry name" value="UNCHARACTERIZED TRANSCRIPTIONAL REGULATORY PROTEIN"/>
    <property type="match status" value="1"/>
</dbReference>
<feature type="compositionally biased region" description="Polar residues" evidence="4">
    <location>
        <begin position="86"/>
        <end position="117"/>
    </location>
</feature>
<evidence type="ECO:0000256" key="3">
    <source>
        <dbReference type="ARBA" id="ARBA00023242"/>
    </source>
</evidence>
<dbReference type="InterPro" id="IPR001138">
    <property type="entry name" value="Zn2Cys6_DnaBD"/>
</dbReference>
<evidence type="ECO:0000256" key="2">
    <source>
        <dbReference type="ARBA" id="ARBA00022723"/>
    </source>
</evidence>
<dbReference type="GO" id="GO:0003677">
    <property type="term" value="F:DNA binding"/>
    <property type="evidence" value="ECO:0007669"/>
    <property type="project" value="InterPro"/>
</dbReference>
<name>A0A9P9KP39_FUSSL</name>
<dbReference type="SUPFAM" id="SSF57701">
    <property type="entry name" value="Zn2/Cys6 DNA-binding domain"/>
    <property type="match status" value="1"/>
</dbReference>
<dbReference type="InterPro" id="IPR050613">
    <property type="entry name" value="Sec_Metabolite_Reg"/>
</dbReference>
<evidence type="ECO:0000259" key="5">
    <source>
        <dbReference type="PROSITE" id="PS50048"/>
    </source>
</evidence>
<dbReference type="Pfam" id="PF00172">
    <property type="entry name" value="Zn_clus"/>
    <property type="match status" value="1"/>
</dbReference>
<organism evidence="6 7">
    <name type="scientific">Fusarium solani</name>
    <name type="common">Filamentous fungus</name>
    <dbReference type="NCBI Taxonomy" id="169388"/>
    <lineage>
        <taxon>Eukaryota</taxon>
        <taxon>Fungi</taxon>
        <taxon>Dikarya</taxon>
        <taxon>Ascomycota</taxon>
        <taxon>Pezizomycotina</taxon>
        <taxon>Sordariomycetes</taxon>
        <taxon>Hypocreomycetidae</taxon>
        <taxon>Hypocreales</taxon>
        <taxon>Nectriaceae</taxon>
        <taxon>Fusarium</taxon>
        <taxon>Fusarium solani species complex</taxon>
    </lineage>
</organism>
<dbReference type="CDD" id="cd12148">
    <property type="entry name" value="fungal_TF_MHR"/>
    <property type="match status" value="1"/>
</dbReference>
<dbReference type="AlphaFoldDB" id="A0A9P9KP39"/>
<dbReference type="CDD" id="cd00067">
    <property type="entry name" value="GAL4"/>
    <property type="match status" value="1"/>
</dbReference>
<feature type="region of interest" description="Disordered" evidence="4">
    <location>
        <begin position="79"/>
        <end position="123"/>
    </location>
</feature>
<dbReference type="OrthoDB" id="9996127at2759"/>
<dbReference type="InterPro" id="IPR007219">
    <property type="entry name" value="XnlR_reg_dom"/>
</dbReference>
<dbReference type="EMBL" id="JAGTJS010000006">
    <property type="protein sequence ID" value="KAH7266111.1"/>
    <property type="molecule type" value="Genomic_DNA"/>
</dbReference>
<keyword evidence="7" id="KW-1185">Reference proteome</keyword>